<dbReference type="AlphaFoldDB" id="A0A8K0T9N5"/>
<evidence type="ECO:0000256" key="1">
    <source>
        <dbReference type="SAM" id="MobiDB-lite"/>
    </source>
</evidence>
<evidence type="ECO:0000259" key="2">
    <source>
        <dbReference type="PROSITE" id="PS50011"/>
    </source>
</evidence>
<feature type="compositionally biased region" description="Basic and acidic residues" evidence="1">
    <location>
        <begin position="403"/>
        <end position="428"/>
    </location>
</feature>
<dbReference type="InterPro" id="IPR000719">
    <property type="entry name" value="Prot_kinase_dom"/>
</dbReference>
<dbReference type="Gene3D" id="1.10.510.10">
    <property type="entry name" value="Transferase(Phosphotransferase) domain 1"/>
    <property type="match status" value="1"/>
</dbReference>
<dbReference type="GO" id="GO:0004672">
    <property type="term" value="F:protein kinase activity"/>
    <property type="evidence" value="ECO:0007669"/>
    <property type="project" value="InterPro"/>
</dbReference>
<dbReference type="Proteomes" id="UP000813385">
    <property type="component" value="Unassembled WGS sequence"/>
</dbReference>
<dbReference type="SUPFAM" id="SSF56112">
    <property type="entry name" value="Protein kinase-like (PK-like)"/>
    <property type="match status" value="1"/>
</dbReference>
<feature type="domain" description="Protein kinase" evidence="2">
    <location>
        <begin position="99"/>
        <end position="428"/>
    </location>
</feature>
<gene>
    <name evidence="3" type="ORF">B0T11DRAFT_358211</name>
</gene>
<sequence length="428" mass="48975">MATSSSSSPKCPNSVNYLYPPDKVLMLRSHTPCQPFGEDYYMAPFDDDPTYQDPAILALSTSEESVFSKESRDRDPSSPIPPFARSYFDAQGHGASLRIIEGKAIGRAKGAQVFLCEVQTTPSEYWKAMGWNDSRFPAKVIAKIFDPLYYPTISPYGGERLDLVSWADKQFAHEAAAYIEIHGHRQEHPIIDDITPNFFGTFTITHESPTDKYPYRLRQVRVVLLECIEGTPLVNLCKIRRRRRSPNILVPTERAGAEEERLQVFARMLHGIVAMERIGVFHEDPDPWNIIIAENKIGTSAKRVVITDFNISRVERYTESGRHFAQDLPRPLHPRWRFGIDGFERFSGWFPREWLDYVEPCRRDSDTDLDEEAEDDPGPSFTKWALKTFHEDDFVLADEADEIAERQDAEAGAQQEKDAMEVDEHQPV</sequence>
<dbReference type="GO" id="GO:0005524">
    <property type="term" value="F:ATP binding"/>
    <property type="evidence" value="ECO:0007669"/>
    <property type="project" value="InterPro"/>
</dbReference>
<feature type="region of interest" description="Disordered" evidence="1">
    <location>
        <begin position="401"/>
        <end position="428"/>
    </location>
</feature>
<accession>A0A8K0T9N5</accession>
<dbReference type="PROSITE" id="PS50011">
    <property type="entry name" value="PROTEIN_KINASE_DOM"/>
    <property type="match status" value="1"/>
</dbReference>
<dbReference type="InterPro" id="IPR011009">
    <property type="entry name" value="Kinase-like_dom_sf"/>
</dbReference>
<keyword evidence="4" id="KW-1185">Reference proteome</keyword>
<comment type="caution">
    <text evidence="3">The sequence shown here is derived from an EMBL/GenBank/DDBJ whole genome shotgun (WGS) entry which is preliminary data.</text>
</comment>
<protein>
    <recommendedName>
        <fullName evidence="2">Protein kinase domain-containing protein</fullName>
    </recommendedName>
</protein>
<reference evidence="3" key="1">
    <citation type="journal article" date="2021" name="Nat. Commun.">
        <title>Genetic determinants of endophytism in the Arabidopsis root mycobiome.</title>
        <authorList>
            <person name="Mesny F."/>
            <person name="Miyauchi S."/>
            <person name="Thiergart T."/>
            <person name="Pickel B."/>
            <person name="Atanasova L."/>
            <person name="Karlsson M."/>
            <person name="Huettel B."/>
            <person name="Barry K.W."/>
            <person name="Haridas S."/>
            <person name="Chen C."/>
            <person name="Bauer D."/>
            <person name="Andreopoulos W."/>
            <person name="Pangilinan J."/>
            <person name="LaButti K."/>
            <person name="Riley R."/>
            <person name="Lipzen A."/>
            <person name="Clum A."/>
            <person name="Drula E."/>
            <person name="Henrissat B."/>
            <person name="Kohler A."/>
            <person name="Grigoriev I.V."/>
            <person name="Martin F.M."/>
            <person name="Hacquard S."/>
        </authorList>
    </citation>
    <scope>NUCLEOTIDE SEQUENCE</scope>
    <source>
        <strain evidence="3">MPI-CAGE-AT-0016</strain>
    </source>
</reference>
<evidence type="ECO:0000313" key="3">
    <source>
        <dbReference type="EMBL" id="KAH7349342.1"/>
    </source>
</evidence>
<organism evidence="3 4">
    <name type="scientific">Plectosphaerella cucumerina</name>
    <dbReference type="NCBI Taxonomy" id="40658"/>
    <lineage>
        <taxon>Eukaryota</taxon>
        <taxon>Fungi</taxon>
        <taxon>Dikarya</taxon>
        <taxon>Ascomycota</taxon>
        <taxon>Pezizomycotina</taxon>
        <taxon>Sordariomycetes</taxon>
        <taxon>Hypocreomycetidae</taxon>
        <taxon>Glomerellales</taxon>
        <taxon>Plectosphaerellaceae</taxon>
        <taxon>Plectosphaerella</taxon>
    </lineage>
</organism>
<name>A0A8K0T9N5_9PEZI</name>
<evidence type="ECO:0000313" key="4">
    <source>
        <dbReference type="Proteomes" id="UP000813385"/>
    </source>
</evidence>
<proteinExistence type="predicted"/>
<dbReference type="OrthoDB" id="4846833at2759"/>
<dbReference type="EMBL" id="JAGPXD010000006">
    <property type="protein sequence ID" value="KAH7349342.1"/>
    <property type="molecule type" value="Genomic_DNA"/>
</dbReference>